<dbReference type="EMBL" id="BPLQ01015435">
    <property type="protein sequence ID" value="GIY88023.1"/>
    <property type="molecule type" value="Genomic_DNA"/>
</dbReference>
<evidence type="ECO:0000313" key="1">
    <source>
        <dbReference type="EMBL" id="GIY88023.1"/>
    </source>
</evidence>
<organism evidence="1 2">
    <name type="scientific">Caerostris darwini</name>
    <dbReference type="NCBI Taxonomy" id="1538125"/>
    <lineage>
        <taxon>Eukaryota</taxon>
        <taxon>Metazoa</taxon>
        <taxon>Ecdysozoa</taxon>
        <taxon>Arthropoda</taxon>
        <taxon>Chelicerata</taxon>
        <taxon>Arachnida</taxon>
        <taxon>Araneae</taxon>
        <taxon>Araneomorphae</taxon>
        <taxon>Entelegynae</taxon>
        <taxon>Araneoidea</taxon>
        <taxon>Araneidae</taxon>
        <taxon>Caerostris</taxon>
    </lineage>
</organism>
<protein>
    <submittedName>
        <fullName evidence="1">Uncharacterized protein</fullName>
    </submittedName>
</protein>
<dbReference type="AlphaFoldDB" id="A0AAV4X2M3"/>
<dbReference type="Proteomes" id="UP001054837">
    <property type="component" value="Unassembled WGS sequence"/>
</dbReference>
<name>A0AAV4X2M3_9ARAC</name>
<sequence length="112" mass="13008">MAVIQPNPVANDSYEEAWTKLMNRYDKKKQIVNNLLDTFFSHNSISHVNASNLRLLADNSEQVVRGVKCVDRKATEPDDWIIYMLLNKVDPETRHLWSEKTVDIDFPSFDLV</sequence>
<dbReference type="Pfam" id="PF03564">
    <property type="entry name" value="DUF1759"/>
    <property type="match status" value="1"/>
</dbReference>
<comment type="caution">
    <text evidence="1">The sequence shown here is derived from an EMBL/GenBank/DDBJ whole genome shotgun (WGS) entry which is preliminary data.</text>
</comment>
<gene>
    <name evidence="1" type="primary">AVEN_88668_1</name>
    <name evidence="1" type="ORF">CDAR_368841</name>
</gene>
<reference evidence="1 2" key="1">
    <citation type="submission" date="2021-06" db="EMBL/GenBank/DDBJ databases">
        <title>Caerostris darwini draft genome.</title>
        <authorList>
            <person name="Kono N."/>
            <person name="Arakawa K."/>
        </authorList>
    </citation>
    <scope>NUCLEOTIDE SEQUENCE [LARGE SCALE GENOMIC DNA]</scope>
</reference>
<accession>A0AAV4X2M3</accession>
<proteinExistence type="predicted"/>
<dbReference type="InterPro" id="IPR005312">
    <property type="entry name" value="DUF1759"/>
</dbReference>
<evidence type="ECO:0000313" key="2">
    <source>
        <dbReference type="Proteomes" id="UP001054837"/>
    </source>
</evidence>
<keyword evidence="2" id="KW-1185">Reference proteome</keyword>